<evidence type="ECO:0000313" key="2">
    <source>
        <dbReference type="EMBL" id="ELQ43526.1"/>
    </source>
</evidence>
<feature type="region of interest" description="Disordered" evidence="1">
    <location>
        <begin position="1"/>
        <end position="116"/>
    </location>
</feature>
<reference evidence="2" key="1">
    <citation type="journal article" date="2012" name="PLoS Genet.">
        <title>Comparative analysis of the genomes of two field isolates of the rice blast fungus Magnaporthe oryzae.</title>
        <authorList>
            <person name="Xue M."/>
            <person name="Yang J."/>
            <person name="Li Z."/>
            <person name="Hu S."/>
            <person name="Yao N."/>
            <person name="Dean R.A."/>
            <person name="Zhao W."/>
            <person name="Shen M."/>
            <person name="Zhang H."/>
            <person name="Li C."/>
            <person name="Liu L."/>
            <person name="Cao L."/>
            <person name="Xu X."/>
            <person name="Xing Y."/>
            <person name="Hsiang T."/>
            <person name="Zhang Z."/>
            <person name="Xu J.R."/>
            <person name="Peng Y.L."/>
        </authorList>
    </citation>
    <scope>NUCLEOTIDE SEQUENCE</scope>
    <source>
        <strain evidence="2">Y34</strain>
    </source>
</reference>
<evidence type="ECO:0000256" key="1">
    <source>
        <dbReference type="SAM" id="MobiDB-lite"/>
    </source>
</evidence>
<feature type="compositionally biased region" description="Low complexity" evidence="1">
    <location>
        <begin position="25"/>
        <end position="44"/>
    </location>
</feature>
<gene>
    <name evidence="2" type="ORF">OOU_Y34scaffold00147g8</name>
</gene>
<feature type="compositionally biased region" description="Basic and acidic residues" evidence="1">
    <location>
        <begin position="95"/>
        <end position="106"/>
    </location>
</feature>
<dbReference type="EMBL" id="JH793562">
    <property type="protein sequence ID" value="ELQ43526.1"/>
    <property type="molecule type" value="Genomic_DNA"/>
</dbReference>
<name>A0AA97P7W0_PYRO3</name>
<organism evidence="2">
    <name type="scientific">Pyricularia oryzae (strain Y34)</name>
    <name type="common">Rice blast fungus</name>
    <name type="synonym">Magnaporthe oryzae</name>
    <dbReference type="NCBI Taxonomy" id="1143189"/>
    <lineage>
        <taxon>Eukaryota</taxon>
        <taxon>Fungi</taxon>
        <taxon>Dikarya</taxon>
        <taxon>Ascomycota</taxon>
        <taxon>Pezizomycotina</taxon>
        <taxon>Sordariomycetes</taxon>
        <taxon>Sordariomycetidae</taxon>
        <taxon>Magnaporthales</taxon>
        <taxon>Pyriculariaceae</taxon>
        <taxon>Pyricularia</taxon>
    </lineage>
</organism>
<feature type="compositionally biased region" description="Polar residues" evidence="1">
    <location>
        <begin position="45"/>
        <end position="67"/>
    </location>
</feature>
<protein>
    <submittedName>
        <fullName evidence="2">Uncharacterized protein</fullName>
    </submittedName>
</protein>
<proteinExistence type="predicted"/>
<dbReference type="Proteomes" id="UP000011086">
    <property type="component" value="Unassembled WGS sequence"/>
</dbReference>
<dbReference type="AlphaFoldDB" id="A0AA97P7W0"/>
<feature type="compositionally biased region" description="Polar residues" evidence="1">
    <location>
        <begin position="1"/>
        <end position="13"/>
    </location>
</feature>
<sequence length="161" mass="17056">MPTTSRSSSNINHQVAEANKDGRMSAAAASSPAQPASSRAATASNTMGLAQASSRAAVRSNSGSDTNVDILPQHIRRGPHGSFEWDNRISPQRGPYKDDPHGHVKDYFGPSESVGSSAAENLRVLVTSKPDGYSKHGTSQASLQKILVKTEQQNALSKDQT</sequence>
<accession>A0AA97P7W0</accession>